<dbReference type="STRING" id="623280.SAMN05660226_01919"/>
<evidence type="ECO:0000313" key="3">
    <source>
        <dbReference type="Proteomes" id="UP000190541"/>
    </source>
</evidence>
<proteinExistence type="predicted"/>
<feature type="chain" id="PRO_5013295691" description="DUF4369 domain-containing protein" evidence="1">
    <location>
        <begin position="20"/>
        <end position="214"/>
    </location>
</feature>
<gene>
    <name evidence="2" type="ORF">SAMN05660226_01919</name>
</gene>
<organism evidence="2 3">
    <name type="scientific">Parapedobacter luteus</name>
    <dbReference type="NCBI Taxonomy" id="623280"/>
    <lineage>
        <taxon>Bacteria</taxon>
        <taxon>Pseudomonadati</taxon>
        <taxon>Bacteroidota</taxon>
        <taxon>Sphingobacteriia</taxon>
        <taxon>Sphingobacteriales</taxon>
        <taxon>Sphingobacteriaceae</taxon>
        <taxon>Parapedobacter</taxon>
    </lineage>
</organism>
<dbReference type="Proteomes" id="UP000190541">
    <property type="component" value="Unassembled WGS sequence"/>
</dbReference>
<dbReference type="EMBL" id="FUYS01000004">
    <property type="protein sequence ID" value="SKB55247.1"/>
    <property type="molecule type" value="Genomic_DNA"/>
</dbReference>
<sequence>MKALFFFLCLGVFINASFGQWTISADPVGGTPIKGQSYQGIKGSPYLFADWAKGRVTLSDGSSYTNIDLLYDMLAEQLVFKDKAGNTLAFNKPVSGFSLIEPTTGDTLNFIQLSGVVGYLEILVDGEAPLYKKTVKSLVDQAATFGQPNQIKNVLTSSTYYTVVDQQLVKFKTVDDLERIFPGENIAERQKQYRLNIKKEADLIRLFDMIESEK</sequence>
<accession>A0A1T5C758</accession>
<dbReference type="AlphaFoldDB" id="A0A1T5C758"/>
<dbReference type="RefSeq" id="WP_079716631.1">
    <property type="nucleotide sequence ID" value="NZ_FUYS01000004.1"/>
</dbReference>
<protein>
    <recommendedName>
        <fullName evidence="4">DUF4369 domain-containing protein</fullName>
    </recommendedName>
</protein>
<keyword evidence="3" id="KW-1185">Reference proteome</keyword>
<evidence type="ECO:0000313" key="2">
    <source>
        <dbReference type="EMBL" id="SKB55247.1"/>
    </source>
</evidence>
<evidence type="ECO:0000256" key="1">
    <source>
        <dbReference type="SAM" id="SignalP"/>
    </source>
</evidence>
<keyword evidence="1" id="KW-0732">Signal</keyword>
<reference evidence="2 3" key="1">
    <citation type="submission" date="2017-02" db="EMBL/GenBank/DDBJ databases">
        <authorList>
            <person name="Peterson S.W."/>
        </authorList>
    </citation>
    <scope>NUCLEOTIDE SEQUENCE [LARGE SCALE GENOMIC DNA]</scope>
    <source>
        <strain evidence="2 3">DSM 22899</strain>
    </source>
</reference>
<evidence type="ECO:0008006" key="4">
    <source>
        <dbReference type="Google" id="ProtNLM"/>
    </source>
</evidence>
<feature type="signal peptide" evidence="1">
    <location>
        <begin position="1"/>
        <end position="19"/>
    </location>
</feature>
<dbReference type="OrthoDB" id="680837at2"/>
<name>A0A1T5C758_9SPHI</name>